<dbReference type="Gene3D" id="3.90.550.10">
    <property type="entry name" value="Spore Coat Polysaccharide Biosynthesis Protein SpsA, Chain A"/>
    <property type="match status" value="1"/>
</dbReference>
<accession>A0A1H9G871</accession>
<dbReference type="EMBL" id="FOFU01000004">
    <property type="protein sequence ID" value="SEQ46335.1"/>
    <property type="molecule type" value="Genomic_DNA"/>
</dbReference>
<keyword evidence="3" id="KW-1185">Reference proteome</keyword>
<dbReference type="AlphaFoldDB" id="A0A1H9G871"/>
<organism evidence="2 3">
    <name type="scientific">Treponema bryantii</name>
    <dbReference type="NCBI Taxonomy" id="163"/>
    <lineage>
        <taxon>Bacteria</taxon>
        <taxon>Pseudomonadati</taxon>
        <taxon>Spirochaetota</taxon>
        <taxon>Spirochaetia</taxon>
        <taxon>Spirochaetales</taxon>
        <taxon>Treponemataceae</taxon>
        <taxon>Treponema</taxon>
    </lineage>
</organism>
<dbReference type="Pfam" id="PF00535">
    <property type="entry name" value="Glycos_transf_2"/>
    <property type="match status" value="1"/>
</dbReference>
<feature type="domain" description="Glycosyltransferase 2-like" evidence="1">
    <location>
        <begin position="59"/>
        <end position="192"/>
    </location>
</feature>
<dbReference type="InterPro" id="IPR001173">
    <property type="entry name" value="Glyco_trans_2-like"/>
</dbReference>
<name>A0A1H9G871_9SPIR</name>
<proteinExistence type="predicted"/>
<dbReference type="SUPFAM" id="SSF53448">
    <property type="entry name" value="Nucleotide-diphospho-sugar transferases"/>
    <property type="match status" value="1"/>
</dbReference>
<protein>
    <submittedName>
        <fullName evidence="2">Glycosyl transferase family 2</fullName>
    </submittedName>
</protein>
<sequence>MKRIIRNIILRFPITRELFFIICKRKVSLNKINKLINKLPKIDPIFSSENENIIVSLTSYGERINELKYVLYSLINQTIKPKKIIVNIAFDDEKFITDELKFFEKYNVEFFLCEDLKSFKKLIPTLERYPNNVIITCDDDMFYEKDWLEQLWKKHLEKKEDIIAHNIYGISYENNQIIPYDLWPHSIINKKSSFKNFLVGCGGVLYPPGCFYKDILNKKLFLSLTPYADDIWFYFMAILNGRKISQPDKPHISFHYVNPYREYGLTEGNTLTKINVGQSKNDYQFLEVMKYYFQNTEKFLYYIED</sequence>
<dbReference type="RefSeq" id="WP_074643492.1">
    <property type="nucleotide sequence ID" value="NZ_FOFU01000004.1"/>
</dbReference>
<evidence type="ECO:0000313" key="3">
    <source>
        <dbReference type="Proteomes" id="UP000182360"/>
    </source>
</evidence>
<evidence type="ECO:0000313" key="2">
    <source>
        <dbReference type="EMBL" id="SEQ46335.1"/>
    </source>
</evidence>
<dbReference type="Proteomes" id="UP000182360">
    <property type="component" value="Unassembled WGS sequence"/>
</dbReference>
<dbReference type="InterPro" id="IPR029044">
    <property type="entry name" value="Nucleotide-diphossugar_trans"/>
</dbReference>
<evidence type="ECO:0000259" key="1">
    <source>
        <dbReference type="Pfam" id="PF00535"/>
    </source>
</evidence>
<dbReference type="GO" id="GO:0016740">
    <property type="term" value="F:transferase activity"/>
    <property type="evidence" value="ECO:0007669"/>
    <property type="project" value="UniProtKB-KW"/>
</dbReference>
<gene>
    <name evidence="2" type="ORF">SAMN04487977_104318</name>
</gene>
<reference evidence="2 3" key="1">
    <citation type="submission" date="2016-10" db="EMBL/GenBank/DDBJ databases">
        <authorList>
            <person name="de Groot N.N."/>
        </authorList>
    </citation>
    <scope>NUCLEOTIDE SEQUENCE [LARGE SCALE GENOMIC DNA]</scope>
    <source>
        <strain evidence="2 3">B25</strain>
    </source>
</reference>
<keyword evidence="2" id="KW-0808">Transferase</keyword>